<dbReference type="EMBL" id="JARBDR010000214">
    <property type="protein sequence ID" value="KAJ8318510.1"/>
    <property type="molecule type" value="Genomic_DNA"/>
</dbReference>
<evidence type="ECO:0000313" key="2">
    <source>
        <dbReference type="Proteomes" id="UP001217089"/>
    </source>
</evidence>
<accession>A0ABQ9FS15</accession>
<gene>
    <name evidence="1" type="ORF">KUTeg_003601</name>
</gene>
<evidence type="ECO:0000313" key="1">
    <source>
        <dbReference type="EMBL" id="KAJ8318510.1"/>
    </source>
</evidence>
<protein>
    <recommendedName>
        <fullName evidence="3">DUF4371 domain-containing protein</fullName>
    </recommendedName>
</protein>
<evidence type="ECO:0008006" key="3">
    <source>
        <dbReference type="Google" id="ProtNLM"/>
    </source>
</evidence>
<proteinExistence type="predicted"/>
<dbReference type="PANTHER" id="PTHR46880">
    <property type="entry name" value="RAS-ASSOCIATING DOMAIN-CONTAINING PROTEIN"/>
    <property type="match status" value="1"/>
</dbReference>
<keyword evidence="2" id="KW-1185">Reference proteome</keyword>
<dbReference type="Proteomes" id="UP001217089">
    <property type="component" value="Unassembled WGS sequence"/>
</dbReference>
<reference evidence="1 2" key="1">
    <citation type="submission" date="2022-12" db="EMBL/GenBank/DDBJ databases">
        <title>Chromosome-level genome of Tegillarca granosa.</title>
        <authorList>
            <person name="Kim J."/>
        </authorList>
    </citation>
    <scope>NUCLEOTIDE SEQUENCE [LARGE SCALE GENOMIC DNA]</scope>
    <source>
        <strain evidence="1">Teg-2019</strain>
        <tissue evidence="1">Adductor muscle</tissue>
    </source>
</reference>
<organism evidence="1 2">
    <name type="scientific">Tegillarca granosa</name>
    <name type="common">Malaysian cockle</name>
    <name type="synonym">Anadara granosa</name>
    <dbReference type="NCBI Taxonomy" id="220873"/>
    <lineage>
        <taxon>Eukaryota</taxon>
        <taxon>Metazoa</taxon>
        <taxon>Spiralia</taxon>
        <taxon>Lophotrochozoa</taxon>
        <taxon>Mollusca</taxon>
        <taxon>Bivalvia</taxon>
        <taxon>Autobranchia</taxon>
        <taxon>Pteriomorphia</taxon>
        <taxon>Arcoida</taxon>
        <taxon>Arcoidea</taxon>
        <taxon>Arcidae</taxon>
        <taxon>Tegillarca</taxon>
    </lineage>
</organism>
<comment type="caution">
    <text evidence="1">The sequence shown here is derived from an EMBL/GenBank/DDBJ whole genome shotgun (WGS) entry which is preliminary data.</text>
</comment>
<sequence length="277" mass="30827">MADHADQKLKQTSLLSFLTNSLVHNHSPHQSKWQQDFDGLIDTKNGMVCTIFQDLKNISDASSSFLTGNKTYRIESIRSHFMSPKHLCCVQAKLVQEHAQVGQLQGPMDVVIQKIGDKNKIILSHMFNTAYFVLKEELPFTKFPSLVRLQVKNGSDLGRIQSYVNDKACARFAPHISAYVREKITDEVQNSDVLSVIFDGATDCAISEVEIVYCRICVEGVDLEHAHSQGTFDAIDRAMTKFGCNDWKEKLVAIGCDGAKVNIGVNDSVATRMKADG</sequence>
<dbReference type="PANTHER" id="PTHR46880:SF5">
    <property type="entry name" value="DUF4371 DOMAIN-CONTAINING PROTEIN"/>
    <property type="match status" value="1"/>
</dbReference>
<name>A0ABQ9FS15_TEGGR</name>